<gene>
    <name evidence="1" type="ORF">ACFPVW_16385</name>
</gene>
<sequence>MSEMEPRGVVLLTAWEDIGEEFWPSPIDQREHINVCGWVWTVIYTEHSSEMILADFPGYKQGEEIADHWLQLCNDLYVNSRRKMILKIVFSRRRLHINRGSIL</sequence>
<evidence type="ECO:0000313" key="2">
    <source>
        <dbReference type="Proteomes" id="UP001596132"/>
    </source>
</evidence>
<dbReference type="EMBL" id="JBHSPP010000017">
    <property type="protein sequence ID" value="MFC5707595.1"/>
    <property type="molecule type" value="Genomic_DNA"/>
</dbReference>
<name>A0ABW0YIV4_9GAMM</name>
<organism evidence="1 2">
    <name type="scientific">Aeromonas eucrenophila</name>
    <dbReference type="NCBI Taxonomy" id="649"/>
    <lineage>
        <taxon>Bacteria</taxon>
        <taxon>Pseudomonadati</taxon>
        <taxon>Pseudomonadota</taxon>
        <taxon>Gammaproteobacteria</taxon>
        <taxon>Aeromonadales</taxon>
        <taxon>Aeromonadaceae</taxon>
        <taxon>Aeromonas</taxon>
    </lineage>
</organism>
<keyword evidence="2" id="KW-1185">Reference proteome</keyword>
<protein>
    <submittedName>
        <fullName evidence="1">Uncharacterized protein</fullName>
    </submittedName>
</protein>
<accession>A0ABW0YIV4</accession>
<dbReference type="RefSeq" id="WP_042642162.1">
    <property type="nucleotide sequence ID" value="NZ_CDDF01000011.1"/>
</dbReference>
<evidence type="ECO:0000313" key="1">
    <source>
        <dbReference type="EMBL" id="MFC5707595.1"/>
    </source>
</evidence>
<comment type="caution">
    <text evidence="1">The sequence shown here is derived from an EMBL/GenBank/DDBJ whole genome shotgun (WGS) entry which is preliminary data.</text>
</comment>
<reference evidence="2" key="1">
    <citation type="journal article" date="2019" name="Int. J. Syst. Evol. Microbiol.">
        <title>The Global Catalogue of Microorganisms (GCM) 10K type strain sequencing project: providing services to taxonomists for standard genome sequencing and annotation.</title>
        <authorList>
            <consortium name="The Broad Institute Genomics Platform"/>
            <consortium name="The Broad Institute Genome Sequencing Center for Infectious Disease"/>
            <person name="Wu L."/>
            <person name="Ma J."/>
        </authorList>
    </citation>
    <scope>NUCLEOTIDE SEQUENCE [LARGE SCALE GENOMIC DNA]</scope>
    <source>
        <strain evidence="2">KCTC 15012</strain>
    </source>
</reference>
<dbReference type="Proteomes" id="UP001596132">
    <property type="component" value="Unassembled WGS sequence"/>
</dbReference>
<proteinExistence type="predicted"/>